<dbReference type="Proteomes" id="UP000236291">
    <property type="component" value="Unassembled WGS sequence"/>
</dbReference>
<reference evidence="1 2" key="1">
    <citation type="journal article" date="2014" name="Am. J. Bot.">
        <title>Genome assembly and annotation for red clover (Trifolium pratense; Fabaceae).</title>
        <authorList>
            <person name="Istvanek J."/>
            <person name="Jaros M."/>
            <person name="Krenek A."/>
            <person name="Repkova J."/>
        </authorList>
    </citation>
    <scope>NUCLEOTIDE SEQUENCE [LARGE SCALE GENOMIC DNA]</scope>
    <source>
        <strain evidence="2">cv. Tatra</strain>
        <tissue evidence="1">Young leaves</tissue>
    </source>
</reference>
<evidence type="ECO:0000313" key="1">
    <source>
        <dbReference type="EMBL" id="PNX64310.1"/>
    </source>
</evidence>
<dbReference type="AlphaFoldDB" id="A0A2K3KDF2"/>
<sequence length="64" mass="7547">MKFLQSLLGKTRFAVRCRVSGLRFFNVSTEEYSKRNYANNVAEYNTVLGSLNAQRRFLFLFIFI</sequence>
<reference evidence="1 2" key="2">
    <citation type="journal article" date="2017" name="Front. Plant Sci.">
        <title>Gene Classification and Mining of Molecular Markers Useful in Red Clover (Trifolium pratense) Breeding.</title>
        <authorList>
            <person name="Istvanek J."/>
            <person name="Dluhosova J."/>
            <person name="Dluhos P."/>
            <person name="Patkova L."/>
            <person name="Nedelnik J."/>
            <person name="Repkova J."/>
        </authorList>
    </citation>
    <scope>NUCLEOTIDE SEQUENCE [LARGE SCALE GENOMIC DNA]</scope>
    <source>
        <strain evidence="2">cv. Tatra</strain>
        <tissue evidence="1">Young leaves</tissue>
    </source>
</reference>
<dbReference type="STRING" id="57577.A0A2K3KDF2"/>
<accession>A0A2K3KDF2</accession>
<organism evidence="1 2">
    <name type="scientific">Trifolium pratense</name>
    <name type="common">Red clover</name>
    <dbReference type="NCBI Taxonomy" id="57577"/>
    <lineage>
        <taxon>Eukaryota</taxon>
        <taxon>Viridiplantae</taxon>
        <taxon>Streptophyta</taxon>
        <taxon>Embryophyta</taxon>
        <taxon>Tracheophyta</taxon>
        <taxon>Spermatophyta</taxon>
        <taxon>Magnoliopsida</taxon>
        <taxon>eudicotyledons</taxon>
        <taxon>Gunneridae</taxon>
        <taxon>Pentapetalae</taxon>
        <taxon>rosids</taxon>
        <taxon>fabids</taxon>
        <taxon>Fabales</taxon>
        <taxon>Fabaceae</taxon>
        <taxon>Papilionoideae</taxon>
        <taxon>50 kb inversion clade</taxon>
        <taxon>NPAAA clade</taxon>
        <taxon>Hologalegina</taxon>
        <taxon>IRL clade</taxon>
        <taxon>Trifolieae</taxon>
        <taxon>Trifolium</taxon>
    </lineage>
</organism>
<comment type="caution">
    <text evidence="1">The sequence shown here is derived from an EMBL/GenBank/DDBJ whole genome shotgun (WGS) entry which is preliminary data.</text>
</comment>
<protein>
    <submittedName>
        <fullName evidence="1">Pentatricopeptide repeat-containing protein mitochondrial-like</fullName>
    </submittedName>
</protein>
<dbReference type="EMBL" id="ASHM01092674">
    <property type="protein sequence ID" value="PNX64310.1"/>
    <property type="molecule type" value="Genomic_DNA"/>
</dbReference>
<dbReference type="ExpressionAtlas" id="A0A2K3KDF2">
    <property type="expression patterns" value="baseline"/>
</dbReference>
<name>A0A2K3KDF2_TRIPR</name>
<evidence type="ECO:0000313" key="2">
    <source>
        <dbReference type="Proteomes" id="UP000236291"/>
    </source>
</evidence>
<proteinExistence type="predicted"/>
<gene>
    <name evidence="1" type="ORF">L195_g053952</name>
</gene>